<dbReference type="InterPro" id="IPR012338">
    <property type="entry name" value="Beta-lactam/transpept-like"/>
</dbReference>
<evidence type="ECO:0000313" key="3">
    <source>
        <dbReference type="Proteomes" id="UP000478148"/>
    </source>
</evidence>
<dbReference type="InterPro" id="IPR006311">
    <property type="entry name" value="TAT_signal"/>
</dbReference>
<feature type="domain" description="Beta-lactamase-related" evidence="1">
    <location>
        <begin position="52"/>
        <end position="388"/>
    </location>
</feature>
<dbReference type="Gene3D" id="3.40.710.10">
    <property type="entry name" value="DD-peptidase/beta-lactamase superfamily"/>
    <property type="match status" value="1"/>
</dbReference>
<sequence>MPTHLTRLRRPTRSRRRVVAMATTAVIAAGGLTTAGPAGTAWAGSRPDAIGQRVEKLVGTDRHPGALAAVRDRRGRTQHHTAGVGDLRTGAKVPKNGRVRIGSASKMFAAVVVLQLVGEGTVDLDESVETYLPGLVRSPGVDADAITVRQLLQHTSGLPDYTDTMFPRMIDIPPYQHVYLEPRDLLDMANAREGGPAGDWAYSNTNYLLAGLIAQRVTGRPFNELVTTRVIERIGLRYTYAPGVGEEGIRGRHPKGYQLDEATGELLDFTRMDPSWGWAAGQLVSTPADLNAFLRALLGGKLLNPAQLAEMRTTVAVHPQSDLGYGLGLFRTPLSCGGVAWGHGGDIPGYSTVNGATEDGRAATLVVTSLNGSVTDGSVAADRAALVDAALCAK</sequence>
<gene>
    <name evidence="2" type="ORF">ENC19_25890</name>
</gene>
<dbReference type="PANTHER" id="PTHR46825">
    <property type="entry name" value="D-ALANYL-D-ALANINE-CARBOXYPEPTIDASE/ENDOPEPTIDASE AMPH"/>
    <property type="match status" value="1"/>
</dbReference>
<dbReference type="RefSeq" id="WP_164449659.1">
    <property type="nucleotide sequence ID" value="NZ_SAIY01000011.1"/>
</dbReference>
<protein>
    <submittedName>
        <fullName evidence="2">Beta-lactamase family protein</fullName>
    </submittedName>
</protein>
<organism evidence="2 3">
    <name type="scientific">Verrucosispora sioxanthis</name>
    <dbReference type="NCBI Taxonomy" id="2499994"/>
    <lineage>
        <taxon>Bacteria</taxon>
        <taxon>Bacillati</taxon>
        <taxon>Actinomycetota</taxon>
        <taxon>Actinomycetes</taxon>
        <taxon>Micromonosporales</taxon>
        <taxon>Micromonosporaceae</taxon>
        <taxon>Micromonospora</taxon>
    </lineage>
</organism>
<accession>A0A6M1LC42</accession>
<dbReference type="InterPro" id="IPR001466">
    <property type="entry name" value="Beta-lactam-related"/>
</dbReference>
<evidence type="ECO:0000313" key="2">
    <source>
        <dbReference type="EMBL" id="NGM15820.1"/>
    </source>
</evidence>
<reference evidence="2 3" key="1">
    <citation type="submission" date="2020-02" db="EMBL/GenBank/DDBJ databases">
        <title>Draft Genome Sequence of Verrucosispora sp. Strain CWR15, Isolated from Gulf of Mexico Sponge.</title>
        <authorList>
            <person name="Kennedy S.J."/>
            <person name="Cella E."/>
            <person name="Azarian T."/>
            <person name="Baker B.J."/>
            <person name="Shaw L.N."/>
        </authorList>
    </citation>
    <scope>NUCLEOTIDE SEQUENCE [LARGE SCALE GENOMIC DNA]</scope>
    <source>
        <strain evidence="2 3">CWR15</strain>
    </source>
</reference>
<dbReference type="PANTHER" id="PTHR46825:SF7">
    <property type="entry name" value="D-ALANYL-D-ALANINE CARBOXYPEPTIDASE"/>
    <property type="match status" value="1"/>
</dbReference>
<dbReference type="EMBL" id="SAIY01000011">
    <property type="protein sequence ID" value="NGM15820.1"/>
    <property type="molecule type" value="Genomic_DNA"/>
</dbReference>
<dbReference type="AlphaFoldDB" id="A0A6M1LC42"/>
<dbReference type="SUPFAM" id="SSF56601">
    <property type="entry name" value="beta-lactamase/transpeptidase-like"/>
    <property type="match status" value="1"/>
</dbReference>
<dbReference type="PROSITE" id="PS51318">
    <property type="entry name" value="TAT"/>
    <property type="match status" value="1"/>
</dbReference>
<comment type="caution">
    <text evidence="2">The sequence shown here is derived from an EMBL/GenBank/DDBJ whole genome shotgun (WGS) entry which is preliminary data.</text>
</comment>
<proteinExistence type="predicted"/>
<dbReference type="Pfam" id="PF00144">
    <property type="entry name" value="Beta-lactamase"/>
    <property type="match status" value="1"/>
</dbReference>
<dbReference type="Proteomes" id="UP000478148">
    <property type="component" value="Unassembled WGS sequence"/>
</dbReference>
<name>A0A6M1LC42_9ACTN</name>
<keyword evidence="3" id="KW-1185">Reference proteome</keyword>
<dbReference type="InterPro" id="IPR050491">
    <property type="entry name" value="AmpC-like"/>
</dbReference>
<evidence type="ECO:0000259" key="1">
    <source>
        <dbReference type="Pfam" id="PF00144"/>
    </source>
</evidence>